<organism evidence="1 2">
    <name type="scientific">Paracidovorax anthurii</name>
    <dbReference type="NCBI Taxonomy" id="78229"/>
    <lineage>
        <taxon>Bacteria</taxon>
        <taxon>Pseudomonadati</taxon>
        <taxon>Pseudomonadota</taxon>
        <taxon>Betaproteobacteria</taxon>
        <taxon>Burkholderiales</taxon>
        <taxon>Comamonadaceae</taxon>
        <taxon>Paracidovorax</taxon>
    </lineage>
</organism>
<dbReference type="Proteomes" id="UP000248856">
    <property type="component" value="Unassembled WGS sequence"/>
</dbReference>
<protein>
    <submittedName>
        <fullName evidence="1">Uncharacterized protein</fullName>
    </submittedName>
</protein>
<dbReference type="AlphaFoldDB" id="A0A328ZAU6"/>
<dbReference type="OrthoDB" id="9771451at2"/>
<proteinExistence type="predicted"/>
<comment type="caution">
    <text evidence="1">The sequence shown here is derived from an EMBL/GenBank/DDBJ whole genome shotgun (WGS) entry which is preliminary data.</text>
</comment>
<name>A0A328ZAU6_9BURK</name>
<gene>
    <name evidence="1" type="ORF">AX018_101533</name>
</gene>
<dbReference type="Gene3D" id="1.20.1250.20">
    <property type="entry name" value="MFS general substrate transporter like domains"/>
    <property type="match status" value="1"/>
</dbReference>
<dbReference type="InterPro" id="IPR036259">
    <property type="entry name" value="MFS_trans_sf"/>
</dbReference>
<reference evidence="1 2" key="1">
    <citation type="submission" date="2018-06" db="EMBL/GenBank/DDBJ databases">
        <title>Genomic Encyclopedia of Archaeal and Bacterial Type Strains, Phase II (KMG-II): from individual species to whole genera.</title>
        <authorList>
            <person name="Goeker M."/>
        </authorList>
    </citation>
    <scope>NUCLEOTIDE SEQUENCE [LARGE SCALE GENOMIC DNA]</scope>
    <source>
        <strain evidence="1 2">CFPB 3232</strain>
    </source>
</reference>
<dbReference type="RefSeq" id="WP_111877068.1">
    <property type="nucleotide sequence ID" value="NZ_CBCSGC010000032.1"/>
</dbReference>
<evidence type="ECO:0000313" key="1">
    <source>
        <dbReference type="EMBL" id="RAR83188.1"/>
    </source>
</evidence>
<accession>A0A328ZAU6</accession>
<sequence length="80" mass="8857">MPPSSSARAGSTLTLWTPEDQEFWGTECQAIARLNLWIPAPALCLGFAVQDPTTRDPKTLLLASLCALRRARRASPLRRH</sequence>
<evidence type="ECO:0000313" key="2">
    <source>
        <dbReference type="Proteomes" id="UP000248856"/>
    </source>
</evidence>
<keyword evidence="2" id="KW-1185">Reference proteome</keyword>
<dbReference type="EMBL" id="QLTA01000015">
    <property type="protein sequence ID" value="RAR83188.1"/>
    <property type="molecule type" value="Genomic_DNA"/>
</dbReference>